<dbReference type="Gene3D" id="3.40.33.10">
    <property type="entry name" value="CAP"/>
    <property type="match status" value="1"/>
</dbReference>
<reference evidence="1 2" key="1">
    <citation type="submission" date="2018-06" db="EMBL/GenBank/DDBJ databases">
        <title>Genomic Encyclopedia of Type Strains, Phase IV (KMG-IV): sequencing the most valuable type-strain genomes for metagenomic binning, comparative biology and taxonomic classification.</title>
        <authorList>
            <person name="Goeker M."/>
        </authorList>
    </citation>
    <scope>NUCLEOTIDE SEQUENCE [LARGE SCALE GENOMIC DNA]</scope>
    <source>
        <strain evidence="1 2">DSM 15140</strain>
    </source>
</reference>
<comment type="caution">
    <text evidence="1">The sequence shown here is derived from an EMBL/GenBank/DDBJ whole genome shotgun (WGS) entry which is preliminary data.</text>
</comment>
<gene>
    <name evidence="1" type="ORF">DES48_1138</name>
</gene>
<dbReference type="Proteomes" id="UP000252254">
    <property type="component" value="Unassembled WGS sequence"/>
</dbReference>
<accession>A0A366DSS8</accession>
<name>A0A366DSS8_9BACI</name>
<sequence>MKARTYKIIIKLFSLILLVSCGSVNKMNFYEQTSSTELNEEVNTIKIGSSELEVKEVLGEPDSTEEIENGTQLIYGDSTDSNLEFQIEKGTIQRYFFSDEQYNKNKNVAIGSTRQDIITKYGENYYTRDDSGTEVLGYFDKYKGIDIEFSLDEGKIIGIEVSKINI</sequence>
<dbReference type="AlphaFoldDB" id="A0A366DSS8"/>
<proteinExistence type="predicted"/>
<dbReference type="EMBL" id="QNRI01000013">
    <property type="protein sequence ID" value="RBO93142.1"/>
    <property type="molecule type" value="Genomic_DNA"/>
</dbReference>
<evidence type="ECO:0000313" key="1">
    <source>
        <dbReference type="EMBL" id="RBO93142.1"/>
    </source>
</evidence>
<keyword evidence="2" id="KW-1185">Reference proteome</keyword>
<dbReference type="OrthoDB" id="1912519at2"/>
<dbReference type="RefSeq" id="WP_113869987.1">
    <property type="nucleotide sequence ID" value="NZ_QNRI01000013.1"/>
</dbReference>
<organism evidence="1 2">
    <name type="scientific">Paraliobacillus ryukyuensis</name>
    <dbReference type="NCBI Taxonomy" id="200904"/>
    <lineage>
        <taxon>Bacteria</taxon>
        <taxon>Bacillati</taxon>
        <taxon>Bacillota</taxon>
        <taxon>Bacilli</taxon>
        <taxon>Bacillales</taxon>
        <taxon>Bacillaceae</taxon>
        <taxon>Paraliobacillus</taxon>
    </lineage>
</organism>
<dbReference type="InterPro" id="IPR035940">
    <property type="entry name" value="CAP_sf"/>
</dbReference>
<evidence type="ECO:0000313" key="2">
    <source>
        <dbReference type="Proteomes" id="UP000252254"/>
    </source>
</evidence>
<protein>
    <submittedName>
        <fullName evidence="1">Uncharacterized protein</fullName>
    </submittedName>
</protein>